<accession>A0A0E9P666</accession>
<sequence>MRLPTPPTHPQKFRNVYYITQNPSWLMYDGFVLEVMVCEPRP</sequence>
<dbReference type="EMBL" id="GBXM01108992">
    <property type="protein sequence ID" value="JAG99584.1"/>
    <property type="molecule type" value="Transcribed_RNA"/>
</dbReference>
<dbReference type="AlphaFoldDB" id="A0A0E9P666"/>
<name>A0A0E9P666_ANGAN</name>
<reference evidence="1" key="1">
    <citation type="submission" date="2014-11" db="EMBL/GenBank/DDBJ databases">
        <authorList>
            <person name="Amaro Gonzalez C."/>
        </authorList>
    </citation>
    <scope>NUCLEOTIDE SEQUENCE</scope>
</reference>
<evidence type="ECO:0000313" key="1">
    <source>
        <dbReference type="EMBL" id="JAG99584.1"/>
    </source>
</evidence>
<proteinExistence type="predicted"/>
<organism evidence="1">
    <name type="scientific">Anguilla anguilla</name>
    <name type="common">European freshwater eel</name>
    <name type="synonym">Muraena anguilla</name>
    <dbReference type="NCBI Taxonomy" id="7936"/>
    <lineage>
        <taxon>Eukaryota</taxon>
        <taxon>Metazoa</taxon>
        <taxon>Chordata</taxon>
        <taxon>Craniata</taxon>
        <taxon>Vertebrata</taxon>
        <taxon>Euteleostomi</taxon>
        <taxon>Actinopterygii</taxon>
        <taxon>Neopterygii</taxon>
        <taxon>Teleostei</taxon>
        <taxon>Anguilliformes</taxon>
        <taxon>Anguillidae</taxon>
        <taxon>Anguilla</taxon>
    </lineage>
</organism>
<protein>
    <submittedName>
        <fullName evidence="1">Uncharacterized protein</fullName>
    </submittedName>
</protein>
<reference evidence="1" key="2">
    <citation type="journal article" date="2015" name="Fish Shellfish Immunol.">
        <title>Early steps in the European eel (Anguilla anguilla)-Vibrio vulnificus interaction in the gills: Role of the RtxA13 toxin.</title>
        <authorList>
            <person name="Callol A."/>
            <person name="Pajuelo D."/>
            <person name="Ebbesson L."/>
            <person name="Teles M."/>
            <person name="MacKenzie S."/>
            <person name="Amaro C."/>
        </authorList>
    </citation>
    <scope>NUCLEOTIDE SEQUENCE</scope>
</reference>